<dbReference type="Proteomes" id="UP000278886">
    <property type="component" value="Chromosome"/>
</dbReference>
<keyword evidence="3" id="KW-1185">Reference proteome</keyword>
<gene>
    <name evidence="2" type="ORF">D7I47_09170</name>
</gene>
<accession>A0A387B7U2</accession>
<organism evidence="2 3">
    <name type="scientific">Protaetiibacter intestinalis</name>
    <dbReference type="NCBI Taxonomy" id="2419774"/>
    <lineage>
        <taxon>Bacteria</taxon>
        <taxon>Bacillati</taxon>
        <taxon>Actinomycetota</taxon>
        <taxon>Actinomycetes</taxon>
        <taxon>Micrococcales</taxon>
        <taxon>Microbacteriaceae</taxon>
        <taxon>Protaetiibacter</taxon>
    </lineage>
</organism>
<sequence>MPLETQRPGIFRGERRNNVAWYVTDPARAAEIEAEWRANFEPTNRRGGRRVLAAVIRVVLFGGVVAAALVWAFLSGMHAGLATVVLIVAVLAGAALAGVVNSLLVPRGRAAVARVEGVLPIDDDVVAWAGDGIRHEDLWRLTVGLSRLRQLHEAVEAVERDDDDGDEAPIELAGVTELRGQYAAERDAFHRLALSLGYPLPDEFDEAEDGERTPGVA</sequence>
<evidence type="ECO:0000313" key="3">
    <source>
        <dbReference type="Proteomes" id="UP000278886"/>
    </source>
</evidence>
<reference evidence="3" key="1">
    <citation type="submission" date="2018-09" db="EMBL/GenBank/DDBJ databases">
        <title>Genome sequencing of strain 2DFWR-13.</title>
        <authorList>
            <person name="Heo J."/>
            <person name="Kim S.-J."/>
            <person name="Kwon S.-W."/>
        </authorList>
    </citation>
    <scope>NUCLEOTIDE SEQUENCE [LARGE SCALE GENOMIC DNA]</scope>
    <source>
        <strain evidence="3">2DFWR-13</strain>
    </source>
</reference>
<evidence type="ECO:0000313" key="2">
    <source>
        <dbReference type="EMBL" id="AYF98413.1"/>
    </source>
</evidence>
<keyword evidence="1" id="KW-1133">Transmembrane helix</keyword>
<proteinExistence type="predicted"/>
<dbReference type="EMBL" id="CP032630">
    <property type="protein sequence ID" value="AYF98413.1"/>
    <property type="molecule type" value="Genomic_DNA"/>
</dbReference>
<dbReference type="AlphaFoldDB" id="A0A387B7U2"/>
<feature type="transmembrane region" description="Helical" evidence="1">
    <location>
        <begin position="80"/>
        <end position="104"/>
    </location>
</feature>
<name>A0A387B7U2_9MICO</name>
<protein>
    <submittedName>
        <fullName evidence="2">Uncharacterized protein</fullName>
    </submittedName>
</protein>
<dbReference type="RefSeq" id="WP_120762760.1">
    <property type="nucleotide sequence ID" value="NZ_CP032630.1"/>
</dbReference>
<feature type="transmembrane region" description="Helical" evidence="1">
    <location>
        <begin position="51"/>
        <end position="74"/>
    </location>
</feature>
<keyword evidence="1" id="KW-0812">Transmembrane</keyword>
<dbReference type="KEGG" id="lyd:D7I47_09170"/>
<evidence type="ECO:0000256" key="1">
    <source>
        <dbReference type="SAM" id="Phobius"/>
    </source>
</evidence>
<keyword evidence="1" id="KW-0472">Membrane</keyword>